<keyword evidence="1" id="KW-0472">Membrane</keyword>
<dbReference type="Proteomes" id="UP000271241">
    <property type="component" value="Unassembled WGS sequence"/>
</dbReference>
<feature type="transmembrane region" description="Helical" evidence="1">
    <location>
        <begin position="35"/>
        <end position="53"/>
    </location>
</feature>
<name>A0A4P9XQK1_9FUNG</name>
<organism evidence="2 3">
    <name type="scientific">Thamnocephalis sphaerospora</name>
    <dbReference type="NCBI Taxonomy" id="78915"/>
    <lineage>
        <taxon>Eukaryota</taxon>
        <taxon>Fungi</taxon>
        <taxon>Fungi incertae sedis</taxon>
        <taxon>Zoopagomycota</taxon>
        <taxon>Zoopagomycotina</taxon>
        <taxon>Zoopagomycetes</taxon>
        <taxon>Zoopagales</taxon>
        <taxon>Sigmoideomycetaceae</taxon>
        <taxon>Thamnocephalis</taxon>
    </lineage>
</organism>
<feature type="transmembrane region" description="Helical" evidence="1">
    <location>
        <begin position="149"/>
        <end position="167"/>
    </location>
</feature>
<sequence>MGKIADALSLRGLDPLRAVTSNLVSPQTLLGLRGFLLLFEFVLLVSSIVHQTLIDQKGWMFLAFFTNLTFLGELAYFAVATYHSYRFTRCPQYASPTLRSDSLWTRAHYLLYSTVTVFHLIVPVVYWSVLYKPKKEDTPFSLYVNVGKHGMDFVLVAFEFIFGRMLIVWGTMPWVIGCLIFYMFWAWVVHAINDTWVYHFLNWHKPAGVVTGWYLGLAIGMSLVFILSLYAHRLRDRLFSRVAERVEDQERLQREMRYRMSSVTLEMHEQKLGAPLGATSIAPVDVADTKPTSF</sequence>
<feature type="transmembrane region" description="Helical" evidence="1">
    <location>
        <begin position="109"/>
        <end position="129"/>
    </location>
</feature>
<dbReference type="GO" id="GO:0016020">
    <property type="term" value="C:membrane"/>
    <property type="evidence" value="ECO:0007669"/>
    <property type="project" value="TreeGrafter"/>
</dbReference>
<accession>A0A4P9XQK1</accession>
<gene>
    <name evidence="2" type="ORF">THASP1DRAFT_23664</name>
</gene>
<feature type="transmembrane region" description="Helical" evidence="1">
    <location>
        <begin position="59"/>
        <end position="79"/>
    </location>
</feature>
<dbReference type="EMBL" id="KZ992614">
    <property type="protein sequence ID" value="RKP08324.1"/>
    <property type="molecule type" value="Genomic_DNA"/>
</dbReference>
<dbReference type="PANTHER" id="PTHR12242">
    <property type="entry name" value="OS02G0130600 PROTEIN-RELATED"/>
    <property type="match status" value="1"/>
</dbReference>
<reference evidence="3" key="1">
    <citation type="journal article" date="2018" name="Nat. Microbiol.">
        <title>Leveraging single-cell genomics to expand the fungal tree of life.</title>
        <authorList>
            <person name="Ahrendt S.R."/>
            <person name="Quandt C.A."/>
            <person name="Ciobanu D."/>
            <person name="Clum A."/>
            <person name="Salamov A."/>
            <person name="Andreopoulos B."/>
            <person name="Cheng J.F."/>
            <person name="Woyke T."/>
            <person name="Pelin A."/>
            <person name="Henrissat B."/>
            <person name="Reynolds N.K."/>
            <person name="Benny G.L."/>
            <person name="Smith M.E."/>
            <person name="James T.Y."/>
            <person name="Grigoriev I.V."/>
        </authorList>
    </citation>
    <scope>NUCLEOTIDE SEQUENCE [LARGE SCALE GENOMIC DNA]</scope>
    <source>
        <strain evidence="3">RSA 1356</strain>
    </source>
</reference>
<evidence type="ECO:0000313" key="2">
    <source>
        <dbReference type="EMBL" id="RKP08324.1"/>
    </source>
</evidence>
<dbReference type="AlphaFoldDB" id="A0A4P9XQK1"/>
<feature type="transmembrane region" description="Helical" evidence="1">
    <location>
        <begin position="212"/>
        <end position="231"/>
    </location>
</feature>
<proteinExistence type="predicted"/>
<evidence type="ECO:0008006" key="4">
    <source>
        <dbReference type="Google" id="ProtNLM"/>
    </source>
</evidence>
<evidence type="ECO:0000313" key="3">
    <source>
        <dbReference type="Proteomes" id="UP000271241"/>
    </source>
</evidence>
<dbReference type="PANTHER" id="PTHR12242:SF1">
    <property type="entry name" value="MYND-TYPE DOMAIN-CONTAINING PROTEIN"/>
    <property type="match status" value="1"/>
</dbReference>
<keyword evidence="3" id="KW-1185">Reference proteome</keyword>
<evidence type="ECO:0000256" key="1">
    <source>
        <dbReference type="SAM" id="Phobius"/>
    </source>
</evidence>
<feature type="transmembrane region" description="Helical" evidence="1">
    <location>
        <begin position="174"/>
        <end position="192"/>
    </location>
</feature>
<dbReference type="STRING" id="78915.A0A4P9XQK1"/>
<protein>
    <recommendedName>
        <fullName evidence="4">FAR-17a/AIG1-like protein</fullName>
    </recommendedName>
</protein>
<keyword evidence="1" id="KW-0812">Transmembrane</keyword>
<dbReference type="OrthoDB" id="419711at2759"/>
<keyword evidence="1" id="KW-1133">Transmembrane helix</keyword>